<feature type="domain" description="Thiamine pyrophosphate enzyme N-terminal TPP-binding" evidence="13">
    <location>
        <begin position="29"/>
        <end position="137"/>
    </location>
</feature>
<evidence type="ECO:0000256" key="1">
    <source>
        <dbReference type="ARBA" id="ARBA00001964"/>
    </source>
</evidence>
<evidence type="ECO:0000259" key="12">
    <source>
        <dbReference type="Pfam" id="PF02775"/>
    </source>
</evidence>
<gene>
    <name evidence="14" type="ORF">BABINDRAFT_159783</name>
</gene>
<reference evidence="15" key="1">
    <citation type="submission" date="2016-05" db="EMBL/GenBank/DDBJ databases">
        <title>Comparative genomics of biotechnologically important yeasts.</title>
        <authorList>
            <consortium name="DOE Joint Genome Institute"/>
            <person name="Riley R."/>
            <person name="Haridas S."/>
            <person name="Wolfe K.H."/>
            <person name="Lopes M.R."/>
            <person name="Hittinger C.T."/>
            <person name="Goker M."/>
            <person name="Salamov A."/>
            <person name="Wisecaver J."/>
            <person name="Long T.M."/>
            <person name="Aerts A.L."/>
            <person name="Barry K."/>
            <person name="Choi C."/>
            <person name="Clum A."/>
            <person name="Coughlan A.Y."/>
            <person name="Deshpande S."/>
            <person name="Douglass A.P."/>
            <person name="Hanson S.J."/>
            <person name="Klenk H.-P."/>
            <person name="Labutti K."/>
            <person name="Lapidus A."/>
            <person name="Lindquist E."/>
            <person name="Lipzen A."/>
            <person name="Meier-Kolthoff J.P."/>
            <person name="Ohm R.A."/>
            <person name="Otillar R.P."/>
            <person name="Pangilinan J."/>
            <person name="Peng Y."/>
            <person name="Rokas A."/>
            <person name="Rosa C.A."/>
            <person name="Scheuner C."/>
            <person name="Sibirny A.A."/>
            <person name="Slot J.C."/>
            <person name="Stielow J.B."/>
            <person name="Sun H."/>
            <person name="Kurtzman C.P."/>
            <person name="Blackwell M."/>
            <person name="Grigoriev I.V."/>
            <person name="Jeffries T.W."/>
        </authorList>
    </citation>
    <scope>NUCLEOTIDE SEQUENCE [LARGE SCALE GENOMIC DNA]</scope>
    <source>
        <strain evidence="15">NRRL Y-12698</strain>
    </source>
</reference>
<evidence type="ECO:0000256" key="8">
    <source>
        <dbReference type="PIRSR" id="PIRSR036565-1"/>
    </source>
</evidence>
<comment type="cofactor">
    <cofactor evidence="1">
        <name>thiamine diphosphate</name>
        <dbReference type="ChEBI" id="CHEBI:58937"/>
    </cofactor>
</comment>
<dbReference type="Gene3D" id="3.40.50.1220">
    <property type="entry name" value="TPP-binding domain"/>
    <property type="match status" value="1"/>
</dbReference>
<evidence type="ECO:0000313" key="15">
    <source>
        <dbReference type="Proteomes" id="UP000094336"/>
    </source>
</evidence>
<evidence type="ECO:0000256" key="4">
    <source>
        <dbReference type="ARBA" id="ARBA00022793"/>
    </source>
</evidence>
<dbReference type="Proteomes" id="UP000094336">
    <property type="component" value="Unassembled WGS sequence"/>
</dbReference>
<comment type="similarity">
    <text evidence="2 10">Belongs to the TPP enzyme family.</text>
</comment>
<feature type="binding site" evidence="9">
    <location>
        <position position="504"/>
    </location>
    <ligand>
        <name>Mg(2+)</name>
        <dbReference type="ChEBI" id="CHEBI:18420"/>
    </ligand>
</feature>
<dbReference type="Pfam" id="PF02776">
    <property type="entry name" value="TPP_enzyme_N"/>
    <property type="match status" value="1"/>
</dbReference>
<dbReference type="InterPro" id="IPR012001">
    <property type="entry name" value="Thiamin_PyroP_enz_TPP-bd_dom"/>
</dbReference>
<evidence type="ECO:0000256" key="9">
    <source>
        <dbReference type="PIRSR" id="PIRSR036565-2"/>
    </source>
</evidence>
<evidence type="ECO:0008006" key="16">
    <source>
        <dbReference type="Google" id="ProtNLM"/>
    </source>
</evidence>
<dbReference type="SUPFAM" id="SSF52518">
    <property type="entry name" value="Thiamin diphosphate-binding fold (THDP-binding)"/>
    <property type="match status" value="2"/>
</dbReference>
<dbReference type="InterPro" id="IPR029035">
    <property type="entry name" value="DHS-like_NAD/FAD-binding_dom"/>
</dbReference>
<keyword evidence="6 10" id="KW-0786">Thiamine pyrophosphate</keyword>
<dbReference type="InterPro" id="IPR047214">
    <property type="entry name" value="TPP_PDC_IPDC"/>
</dbReference>
<evidence type="ECO:0000256" key="5">
    <source>
        <dbReference type="ARBA" id="ARBA00022842"/>
    </source>
</evidence>
<sequence length="599" mass="65478">MAPIATFDHIKEEPVSAVAPQQLPNSIPLGEYVFRRISQLGVKSIFGVPGDFQLGLLEHLYTVEGLKWVGNCNELNSAYAADGYARASKNMGVTVTTFGVGELSAINGIAGAFAEYVPVLHIVGTSPTGLKTQKALQIHHLVGAHSVFLPTDHSVYEKMVSGISCSSVVVENAIDFPQKLDTLLSTIYQTSRPGYLFLPIDLVNEAVASLSLEHQIARLAVDADPAKTDEVVDKIVAKITAAKTSTAILGDVLTSRFGMVDTLRKIVDVTKFNNFTSMMGKSVLDESNTSFIGDYNGALCAPGVKEALESHDLIMHVGAFANEINTAKYTYDIEHEKLIQFHHEFVSVCGEIFRGVHFAHVLPKLLAKLETMEFVAEDIVRPVVGKSAPIASPMDISQSWLIDQMASFIKEDDIVVCETGSFMFGLADIRLPKNASLIAQGFYLSIGYALPACLGVGVALKDMGSNGRLILIEGDGSAQMTVQEFATFVRQDIKPTVFLLNNNGYTVERIIEGATRSYNDISPDWKWTELFKVFGDIENKTECVKVDTKIQLTKLMANSDIQKCDKLRLIEVILHPMDAPWRFGALTEGKYGTFKPLAL</sequence>
<dbReference type="GO" id="GO:0000950">
    <property type="term" value="P:branched-chain amino acid catabolic process to alcohol via Ehrlich pathway"/>
    <property type="evidence" value="ECO:0007669"/>
    <property type="project" value="EnsemblFungi"/>
</dbReference>
<dbReference type="InterPro" id="IPR029061">
    <property type="entry name" value="THDP-binding"/>
</dbReference>
<evidence type="ECO:0000313" key="14">
    <source>
        <dbReference type="EMBL" id="ODQ81502.1"/>
    </source>
</evidence>
<dbReference type="PIRSF" id="PIRSF036565">
    <property type="entry name" value="Pyruvt_ip_decrb"/>
    <property type="match status" value="1"/>
</dbReference>
<dbReference type="GO" id="GO:0030976">
    <property type="term" value="F:thiamine pyrophosphate binding"/>
    <property type="evidence" value="ECO:0007669"/>
    <property type="project" value="InterPro"/>
</dbReference>
<feature type="binding site" evidence="9">
    <location>
        <position position="475"/>
    </location>
    <ligand>
        <name>Mg(2+)</name>
        <dbReference type="ChEBI" id="CHEBI:18420"/>
    </ligand>
</feature>
<feature type="binding site" evidence="8">
    <location>
        <position position="51"/>
    </location>
    <ligand>
        <name>pyruvate</name>
        <dbReference type="ChEBI" id="CHEBI:15361"/>
        <label>1</label>
        <note>substrate; ligand shared between two neighboring subunits</note>
    </ligand>
</feature>
<dbReference type="Pfam" id="PF02775">
    <property type="entry name" value="TPP_enzyme_C"/>
    <property type="match status" value="1"/>
</dbReference>
<dbReference type="InterPro" id="IPR012000">
    <property type="entry name" value="Thiamin_PyroP_enz_cen_dom"/>
</dbReference>
<dbReference type="CDD" id="cd07038">
    <property type="entry name" value="TPP_PYR_PDC_IPDC_like"/>
    <property type="match status" value="1"/>
</dbReference>
<organism evidence="14 15">
    <name type="scientific">Babjeviella inositovora NRRL Y-12698</name>
    <dbReference type="NCBI Taxonomy" id="984486"/>
    <lineage>
        <taxon>Eukaryota</taxon>
        <taxon>Fungi</taxon>
        <taxon>Dikarya</taxon>
        <taxon>Ascomycota</taxon>
        <taxon>Saccharomycotina</taxon>
        <taxon>Pichiomycetes</taxon>
        <taxon>Serinales incertae sedis</taxon>
        <taxon>Babjeviella</taxon>
    </lineage>
</organism>
<keyword evidence="5 9" id="KW-0460">Magnesium</keyword>
<keyword evidence="3 9" id="KW-0479">Metal-binding</keyword>
<dbReference type="GO" id="GO:0000951">
    <property type="term" value="P:L-methionine catabolic process to 3-methylthiopropanol"/>
    <property type="evidence" value="ECO:0007669"/>
    <property type="project" value="EnsemblFungi"/>
</dbReference>
<dbReference type="GO" id="GO:0000949">
    <property type="term" value="P:aromatic amino acid family catabolic process to alcohol via Ehrlich pathway"/>
    <property type="evidence" value="ECO:0007669"/>
    <property type="project" value="EnsemblFungi"/>
</dbReference>
<dbReference type="GO" id="GO:0006552">
    <property type="term" value="P:L-leucine catabolic process"/>
    <property type="evidence" value="ECO:0007669"/>
    <property type="project" value="EnsemblFungi"/>
</dbReference>
<evidence type="ECO:0000256" key="3">
    <source>
        <dbReference type="ARBA" id="ARBA00022723"/>
    </source>
</evidence>
<dbReference type="PANTHER" id="PTHR43452:SF3">
    <property type="entry name" value="TRANSAMINATED AMINO ACID DECARBOXYLASE"/>
    <property type="match status" value="1"/>
</dbReference>
<evidence type="ECO:0000256" key="6">
    <source>
        <dbReference type="ARBA" id="ARBA00023052"/>
    </source>
</evidence>
<dbReference type="InterPro" id="IPR012110">
    <property type="entry name" value="PDC/IPDC-like"/>
</dbReference>
<dbReference type="SUPFAM" id="SSF52467">
    <property type="entry name" value="DHS-like NAD/FAD-binding domain"/>
    <property type="match status" value="1"/>
</dbReference>
<dbReference type="GO" id="GO:0000287">
    <property type="term" value="F:magnesium ion binding"/>
    <property type="evidence" value="ECO:0007669"/>
    <property type="project" value="InterPro"/>
</dbReference>
<dbReference type="Gene3D" id="3.40.50.970">
    <property type="match status" value="2"/>
</dbReference>
<keyword evidence="4" id="KW-0210">Decarboxylase</keyword>
<dbReference type="STRING" id="984486.A0A1E3QWQ0"/>
<feature type="domain" description="Thiamine pyrophosphate enzyme TPP-binding" evidence="12">
    <location>
        <begin position="430"/>
        <end position="511"/>
    </location>
</feature>
<dbReference type="GeneID" id="30145733"/>
<dbReference type="GO" id="GO:0004737">
    <property type="term" value="F:pyruvate decarboxylase activity"/>
    <property type="evidence" value="ECO:0007669"/>
    <property type="project" value="TreeGrafter"/>
</dbReference>
<dbReference type="GO" id="GO:0050177">
    <property type="term" value="F:phenylpyruvate decarboxylase activity"/>
    <property type="evidence" value="ECO:0007669"/>
    <property type="project" value="EnsemblFungi"/>
</dbReference>
<protein>
    <recommendedName>
        <fullName evidence="16">Pyruvate decarboxylase</fullName>
    </recommendedName>
</protein>
<proteinExistence type="inferred from homology"/>
<dbReference type="Pfam" id="PF00205">
    <property type="entry name" value="TPP_enzyme_M"/>
    <property type="match status" value="1"/>
</dbReference>
<evidence type="ECO:0000259" key="13">
    <source>
        <dbReference type="Pfam" id="PF02776"/>
    </source>
</evidence>
<dbReference type="FunFam" id="3.40.50.970:FF:000024">
    <property type="entry name" value="Pyruvate decarboxylase isozyme"/>
    <property type="match status" value="1"/>
</dbReference>
<keyword evidence="7" id="KW-0456">Lyase</keyword>
<dbReference type="PANTHER" id="PTHR43452">
    <property type="entry name" value="PYRUVATE DECARBOXYLASE"/>
    <property type="match status" value="1"/>
</dbReference>
<evidence type="ECO:0000256" key="10">
    <source>
        <dbReference type="RuleBase" id="RU362132"/>
    </source>
</evidence>
<dbReference type="GO" id="GO:0006559">
    <property type="term" value="P:L-phenylalanine catabolic process"/>
    <property type="evidence" value="ECO:0007669"/>
    <property type="project" value="EnsemblFungi"/>
</dbReference>
<dbReference type="GO" id="GO:0005634">
    <property type="term" value="C:nucleus"/>
    <property type="evidence" value="ECO:0007669"/>
    <property type="project" value="TreeGrafter"/>
</dbReference>
<dbReference type="GO" id="GO:0006569">
    <property type="term" value="P:L-tryptophan catabolic process"/>
    <property type="evidence" value="ECO:0007669"/>
    <property type="project" value="EnsemblFungi"/>
</dbReference>
<feature type="binding site" evidence="8">
    <location>
        <position position="140"/>
    </location>
    <ligand>
        <name>pyruvate</name>
        <dbReference type="ChEBI" id="CHEBI:15361"/>
        <label>1</label>
        <note>substrate; ligand shared between two neighboring subunits</note>
    </ligand>
</feature>
<evidence type="ECO:0000256" key="2">
    <source>
        <dbReference type="ARBA" id="ARBA00007812"/>
    </source>
</evidence>
<feature type="binding site" evidence="9">
    <location>
        <position position="502"/>
    </location>
    <ligand>
        <name>Mg(2+)</name>
        <dbReference type="ChEBI" id="CHEBI:18420"/>
    </ligand>
</feature>
<dbReference type="InterPro" id="IPR047213">
    <property type="entry name" value="TPP_PYR_PDC_IPDC-like"/>
</dbReference>
<evidence type="ECO:0000256" key="7">
    <source>
        <dbReference type="ARBA" id="ARBA00023239"/>
    </source>
</evidence>
<dbReference type="OrthoDB" id="308383at2759"/>
<feature type="binding site" evidence="8">
    <location>
        <position position="508"/>
    </location>
    <ligand>
        <name>pyruvate</name>
        <dbReference type="ChEBI" id="CHEBI:15361"/>
        <label>1</label>
        <note>substrate; ligand shared between two neighboring subunits</note>
    </ligand>
</feature>
<feature type="binding site" evidence="8">
    <location>
        <position position="188"/>
    </location>
    <ligand>
        <name>pyruvate</name>
        <dbReference type="ChEBI" id="CHEBI:15361"/>
        <label>2</label>
        <note>allosteric activator</note>
    </ligand>
</feature>
<accession>A0A1E3QWQ0</accession>
<dbReference type="AlphaFoldDB" id="A0A1E3QWQ0"/>
<dbReference type="CDD" id="cd02005">
    <property type="entry name" value="TPP_PDC_IPDC"/>
    <property type="match status" value="1"/>
</dbReference>
<dbReference type="GO" id="GO:0005829">
    <property type="term" value="C:cytosol"/>
    <property type="evidence" value="ECO:0007669"/>
    <property type="project" value="TreeGrafter"/>
</dbReference>
<dbReference type="EMBL" id="KV454427">
    <property type="protein sequence ID" value="ODQ81502.1"/>
    <property type="molecule type" value="Genomic_DNA"/>
</dbReference>
<dbReference type="RefSeq" id="XP_018986830.1">
    <property type="nucleotide sequence ID" value="XM_019127880.1"/>
</dbReference>
<comment type="cofactor">
    <cofactor evidence="9">
        <name>Mg(2+)</name>
        <dbReference type="ChEBI" id="CHEBI:18420"/>
    </cofactor>
    <text evidence="9">Binds 1 Mg(2+) per subunit.</text>
</comment>
<dbReference type="InterPro" id="IPR011766">
    <property type="entry name" value="TPP_enzyme_TPP-bd"/>
</dbReference>
<name>A0A1E3QWQ0_9ASCO</name>
<evidence type="ECO:0000259" key="11">
    <source>
        <dbReference type="Pfam" id="PF00205"/>
    </source>
</evidence>
<keyword evidence="15" id="KW-1185">Reference proteome</keyword>
<dbReference type="FunFam" id="3.40.50.970:FF:000019">
    <property type="entry name" value="Pyruvate decarboxylase isozyme"/>
    <property type="match status" value="1"/>
</dbReference>
<feature type="domain" description="Thiamine pyrophosphate enzyme central" evidence="11">
    <location>
        <begin position="232"/>
        <end position="344"/>
    </location>
</feature>